<proteinExistence type="predicted"/>
<protein>
    <submittedName>
        <fullName evidence="1">Uncharacterized protein</fullName>
    </submittedName>
</protein>
<sequence length="66" mass="7059">MIRSQRFTGQTALFLGRMGALLARMGPAVLFTHPQGGGPGWLMAIKSPNVKAIIAFEPGNGFIWSS</sequence>
<evidence type="ECO:0000313" key="1">
    <source>
        <dbReference type="EMBL" id="MET3527198.1"/>
    </source>
</evidence>
<accession>A0ABV2EJG6</accession>
<dbReference type="EMBL" id="JBEPLU010000001">
    <property type="protein sequence ID" value="MET3527198.1"/>
    <property type="molecule type" value="Genomic_DNA"/>
</dbReference>
<reference evidence="1 2" key="1">
    <citation type="submission" date="2024-06" db="EMBL/GenBank/DDBJ databases">
        <title>Genomic Encyclopedia of Type Strains, Phase IV (KMG-IV): sequencing the most valuable type-strain genomes for metagenomic binning, comparative biology and taxonomic classification.</title>
        <authorList>
            <person name="Goeker M."/>
        </authorList>
    </citation>
    <scope>NUCLEOTIDE SEQUENCE [LARGE SCALE GENOMIC DNA]</scope>
    <source>
        <strain evidence="1 2">DSM 17809</strain>
    </source>
</reference>
<dbReference type="Gene3D" id="3.40.50.1820">
    <property type="entry name" value="alpha/beta hydrolase"/>
    <property type="match status" value="1"/>
</dbReference>
<keyword evidence="2" id="KW-1185">Reference proteome</keyword>
<name>A0ABV2EJG6_9CAUL</name>
<organism evidence="1 2">
    <name type="scientific">Phenylobacterium koreense</name>
    <dbReference type="NCBI Taxonomy" id="266125"/>
    <lineage>
        <taxon>Bacteria</taxon>
        <taxon>Pseudomonadati</taxon>
        <taxon>Pseudomonadota</taxon>
        <taxon>Alphaproteobacteria</taxon>
        <taxon>Caulobacterales</taxon>
        <taxon>Caulobacteraceae</taxon>
        <taxon>Phenylobacterium</taxon>
    </lineage>
</organism>
<evidence type="ECO:0000313" key="2">
    <source>
        <dbReference type="Proteomes" id="UP001549110"/>
    </source>
</evidence>
<dbReference type="InterPro" id="IPR029058">
    <property type="entry name" value="AB_hydrolase_fold"/>
</dbReference>
<gene>
    <name evidence="1" type="ORF">ABID41_002293</name>
</gene>
<dbReference type="Proteomes" id="UP001549110">
    <property type="component" value="Unassembled WGS sequence"/>
</dbReference>
<comment type="caution">
    <text evidence="1">The sequence shown here is derived from an EMBL/GenBank/DDBJ whole genome shotgun (WGS) entry which is preliminary data.</text>
</comment>